<feature type="region of interest" description="Disordered" evidence="1">
    <location>
        <begin position="27"/>
        <end position="67"/>
    </location>
</feature>
<feature type="compositionally biased region" description="Low complexity" evidence="1">
    <location>
        <begin position="51"/>
        <end position="66"/>
    </location>
</feature>
<dbReference type="PANTHER" id="PTHR23011">
    <property type="entry name" value="CYCLIC NUCLEOTIDE-BINDING DOMAIN CONTAINING PROTEIN"/>
    <property type="match status" value="1"/>
</dbReference>
<feature type="compositionally biased region" description="Basic and acidic residues" evidence="1">
    <location>
        <begin position="28"/>
        <end position="48"/>
    </location>
</feature>
<dbReference type="InterPro" id="IPR035979">
    <property type="entry name" value="RBD_domain_sf"/>
</dbReference>
<dbReference type="Gene3D" id="3.30.70.330">
    <property type="match status" value="1"/>
</dbReference>
<feature type="compositionally biased region" description="Low complexity" evidence="1">
    <location>
        <begin position="783"/>
        <end position="796"/>
    </location>
</feature>
<dbReference type="SUPFAM" id="SSF51206">
    <property type="entry name" value="cAMP-binding domain-like"/>
    <property type="match status" value="2"/>
</dbReference>
<comment type="caution">
    <text evidence="3">The sequence shown here is derived from an EMBL/GenBank/DDBJ whole genome shotgun (WGS) entry which is preliminary data.</text>
</comment>
<dbReference type="SUPFAM" id="SSF54928">
    <property type="entry name" value="RNA-binding domain, RBD"/>
    <property type="match status" value="1"/>
</dbReference>
<dbReference type="SMART" id="SM00100">
    <property type="entry name" value="cNMP"/>
    <property type="match status" value="2"/>
</dbReference>
<organism evidence="3 4">
    <name type="scientific">Cymbomonas tetramitiformis</name>
    <dbReference type="NCBI Taxonomy" id="36881"/>
    <lineage>
        <taxon>Eukaryota</taxon>
        <taxon>Viridiplantae</taxon>
        <taxon>Chlorophyta</taxon>
        <taxon>Pyramimonadophyceae</taxon>
        <taxon>Pyramimonadales</taxon>
        <taxon>Pyramimonadaceae</taxon>
        <taxon>Cymbomonas</taxon>
    </lineage>
</organism>
<feature type="compositionally biased region" description="Low complexity" evidence="1">
    <location>
        <begin position="936"/>
        <end position="948"/>
    </location>
</feature>
<proteinExistence type="predicted"/>
<dbReference type="PANTHER" id="PTHR23011:SF28">
    <property type="entry name" value="CYCLIC NUCLEOTIDE-BINDING DOMAIN CONTAINING PROTEIN"/>
    <property type="match status" value="1"/>
</dbReference>
<feature type="compositionally biased region" description="Pro residues" evidence="1">
    <location>
        <begin position="730"/>
        <end position="739"/>
    </location>
</feature>
<dbReference type="InterPro" id="IPR018490">
    <property type="entry name" value="cNMP-bd_dom_sf"/>
</dbReference>
<accession>A0AAE0BQI0</accession>
<reference evidence="3 4" key="1">
    <citation type="journal article" date="2015" name="Genome Biol. Evol.">
        <title>Comparative Genomics of a Bacterivorous Green Alga Reveals Evolutionary Causalities and Consequences of Phago-Mixotrophic Mode of Nutrition.</title>
        <authorList>
            <person name="Burns J.A."/>
            <person name="Paasch A."/>
            <person name="Narechania A."/>
            <person name="Kim E."/>
        </authorList>
    </citation>
    <scope>NUCLEOTIDE SEQUENCE [LARGE SCALE GENOMIC DNA]</scope>
    <source>
        <strain evidence="3 4">PLY_AMNH</strain>
    </source>
</reference>
<dbReference type="EMBL" id="LGRX02033698">
    <property type="protein sequence ID" value="KAK3240254.1"/>
    <property type="molecule type" value="Genomic_DNA"/>
</dbReference>
<feature type="compositionally biased region" description="Basic and acidic residues" evidence="1">
    <location>
        <begin position="645"/>
        <end position="654"/>
    </location>
</feature>
<evidence type="ECO:0000313" key="3">
    <source>
        <dbReference type="EMBL" id="KAK3240254.1"/>
    </source>
</evidence>
<feature type="domain" description="Cyclic nucleotide-binding" evidence="2">
    <location>
        <begin position="227"/>
        <end position="328"/>
    </location>
</feature>
<dbReference type="AlphaFoldDB" id="A0AAE0BQI0"/>
<dbReference type="InterPro" id="IPR000595">
    <property type="entry name" value="cNMP-bd_dom"/>
</dbReference>
<feature type="domain" description="Cyclic nucleotide-binding" evidence="2">
    <location>
        <begin position="360"/>
        <end position="466"/>
    </location>
</feature>
<feature type="compositionally biased region" description="Low complexity" evidence="1">
    <location>
        <begin position="992"/>
        <end position="1004"/>
    </location>
</feature>
<feature type="compositionally biased region" description="Pro residues" evidence="1">
    <location>
        <begin position="680"/>
        <end position="689"/>
    </location>
</feature>
<dbReference type="InterPro" id="IPR012677">
    <property type="entry name" value="Nucleotide-bd_a/b_plait_sf"/>
</dbReference>
<evidence type="ECO:0000259" key="2">
    <source>
        <dbReference type="PROSITE" id="PS50042"/>
    </source>
</evidence>
<dbReference type="Pfam" id="PF00027">
    <property type="entry name" value="cNMP_binding"/>
    <property type="match status" value="1"/>
</dbReference>
<protein>
    <recommendedName>
        <fullName evidence="2">Cyclic nucleotide-binding domain-containing protein</fullName>
    </recommendedName>
</protein>
<sequence>MSGKRSKARITRVARLLSSVANAAQALEESKPQDHVSEQFSDIQRRESMFSSSPSVRPASPVRSAAGSVAGRFQRKTRFCRTWANLTATDVIELGVDKTSSLHSVSKSVLNPDTLCRQGSRISSTEAPNERLDEEHVYMEKDLVFPRCTLAWRVLRPGVPVELSLSDAFRHIEPGDECWLRDCDHINHFESLYPKAVRKVFKKDPMERSAEEVILLVRQLRKCALPFFQDHSEHVTEDLCRSMRYEAHAGSKVLFRKGDSGDKFFLVLSGTVSILEKAKPLWNELQRCRQGDFFGELALLKDAPRATTAICRSRTELLVMTKVDYKRLSQSVMDGPMLRARTLLSAVETITVNSRLVSSLARAMQWTTFSPTELICRQGKMWDKVMVIASGEVKLVRGTVVSVGKSGQGPGLERRVERKVRFVNVLGVIGTPSCIGEVSALLKEVVGESYVTKGHVELASLPKSEYLFQIERLQHDVELRSGLPQEARAIKQWRDKRNEEMMQHSIMRDDHLGVEQDTSGLDHIVALKEVPNSEVLPFRGMSLENYVPTEPTLNEDIKGLLTPQEEKVLKQEAEIDRMVEGYETEESIRTILCGAHLWSIGYELLGKSAEGTALPDWLATATEDLTNQLEKLPFCSVPAATGEPPTRRVPETRLWEPPMTVRNASKGESVESTSSIQLSPPSPQRPPQQSPASLEGGSGASAEAAAAESAGEAAPSLPHPRDIRSALSPKPRPPPPAPWRPRLCRSAILRGRAQRGTAALTRPMVASDGALAESKPLLERLASPPAARAAGPSAQPVIEEGASSKGTPSIAAPLVFSNCMPPHADVAPSRPSTATFRLSNRSDTPLAIAHPIVFCDPGVADPSGGHASSSRAAQPRLNYQPQPHVQPLARPPQSTPSPAQPGPSPHTPGDEPAAATSHDPHHRASSPTALDIEMHSPPNLSPSSPTSTCNGIPEPSVSQLALAEGAPQPQQHPPVSSGPRCSSASPAKSRHTSFTSTPSDSDPTMLISRAKITNSGSPLTHPPSGIFSEAPAAGTRSPSLFTLTSRASSCRHPPSSSARGLVVKLRGIASSVSEAMLVSFFQALGMTSLQHVLLQRLRTAAAASACEGFVRFADAAEGREALELARFSMNGRSISIQESTLQAMNAALQINLKASSMAKENESAKQQKKKKGFNEIHFCAGFTPPFQQLYPPTSLDSGTIIMDPAMGEQQPSAPYYSSGVCDPALTTMHTMRRLVAHSRTISKEKGNNTP</sequence>
<gene>
    <name evidence="3" type="ORF">CYMTET_49897</name>
</gene>
<feature type="region of interest" description="Disordered" evidence="1">
    <location>
        <begin position="636"/>
        <end position="742"/>
    </location>
</feature>
<feature type="region of interest" description="Disordered" evidence="1">
    <location>
        <begin position="783"/>
        <end position="805"/>
    </location>
</feature>
<feature type="region of interest" description="Disordered" evidence="1">
    <location>
        <begin position="1013"/>
        <end position="1032"/>
    </location>
</feature>
<evidence type="ECO:0000313" key="4">
    <source>
        <dbReference type="Proteomes" id="UP001190700"/>
    </source>
</evidence>
<name>A0AAE0BQI0_9CHLO</name>
<keyword evidence="4" id="KW-1185">Reference proteome</keyword>
<dbReference type="CDD" id="cd00038">
    <property type="entry name" value="CAP_ED"/>
    <property type="match status" value="2"/>
</dbReference>
<dbReference type="PROSITE" id="PS50042">
    <property type="entry name" value="CNMP_BINDING_3"/>
    <property type="match status" value="2"/>
</dbReference>
<dbReference type="Gene3D" id="2.60.120.10">
    <property type="entry name" value="Jelly Rolls"/>
    <property type="match status" value="2"/>
</dbReference>
<feature type="region of interest" description="Disordered" evidence="1">
    <location>
        <begin position="881"/>
        <end position="1004"/>
    </location>
</feature>
<dbReference type="GO" id="GO:0003676">
    <property type="term" value="F:nucleic acid binding"/>
    <property type="evidence" value="ECO:0007669"/>
    <property type="project" value="InterPro"/>
</dbReference>
<dbReference type="Proteomes" id="UP001190700">
    <property type="component" value="Unassembled WGS sequence"/>
</dbReference>
<feature type="compositionally biased region" description="Pro residues" evidence="1">
    <location>
        <begin position="889"/>
        <end position="906"/>
    </location>
</feature>
<dbReference type="InterPro" id="IPR014710">
    <property type="entry name" value="RmlC-like_jellyroll"/>
</dbReference>
<feature type="compositionally biased region" description="Low complexity" evidence="1">
    <location>
        <begin position="690"/>
        <end position="716"/>
    </location>
</feature>
<evidence type="ECO:0000256" key="1">
    <source>
        <dbReference type="SAM" id="MobiDB-lite"/>
    </source>
</evidence>